<dbReference type="SUPFAM" id="SSF52821">
    <property type="entry name" value="Rhodanese/Cell cycle control phosphatase"/>
    <property type="match status" value="1"/>
</dbReference>
<protein>
    <submittedName>
        <fullName evidence="3">Rhodanese-like domain-containing protein</fullName>
    </submittedName>
</protein>
<comment type="caution">
    <text evidence="3">The sequence shown here is derived from an EMBL/GenBank/DDBJ whole genome shotgun (WGS) entry which is preliminary data.</text>
</comment>
<gene>
    <name evidence="3" type="ORF">ACFPN6_29615</name>
</gene>
<organism evidence="3 4">
    <name type="scientific">Streptomyces fimbriatus</name>
    <dbReference type="NCBI Taxonomy" id="68197"/>
    <lineage>
        <taxon>Bacteria</taxon>
        <taxon>Bacillati</taxon>
        <taxon>Actinomycetota</taxon>
        <taxon>Actinomycetes</taxon>
        <taxon>Kitasatosporales</taxon>
        <taxon>Streptomycetaceae</taxon>
        <taxon>Streptomyces</taxon>
    </lineage>
</organism>
<dbReference type="Gene3D" id="3.40.250.10">
    <property type="entry name" value="Rhodanese-like domain"/>
    <property type="match status" value="1"/>
</dbReference>
<name>A0ABW0DHF9_STRFI</name>
<evidence type="ECO:0000313" key="3">
    <source>
        <dbReference type="EMBL" id="MFC5228655.1"/>
    </source>
</evidence>
<sequence>MSVFRRGRAGPGRVTVREAAARTGRRGAAGGGGAVLLDVRERHERHAGHVPRAVHPPLSAPAAGTGLPPAARARPLVVIRRAGNRSRHAAEPLVVRGADAVDVIGGTEDRAGAGPPVVGRHGGSGTVT</sequence>
<dbReference type="EMBL" id="JBHSKL010000044">
    <property type="protein sequence ID" value="MFC5228655.1"/>
    <property type="molecule type" value="Genomic_DNA"/>
</dbReference>
<dbReference type="InterPro" id="IPR036873">
    <property type="entry name" value="Rhodanese-like_dom_sf"/>
</dbReference>
<evidence type="ECO:0000259" key="2">
    <source>
        <dbReference type="PROSITE" id="PS50206"/>
    </source>
</evidence>
<feature type="compositionally biased region" description="Low complexity" evidence="1">
    <location>
        <begin position="56"/>
        <end position="69"/>
    </location>
</feature>
<dbReference type="InterPro" id="IPR001763">
    <property type="entry name" value="Rhodanese-like_dom"/>
</dbReference>
<dbReference type="SMART" id="SM00450">
    <property type="entry name" value="RHOD"/>
    <property type="match status" value="1"/>
</dbReference>
<reference evidence="4" key="1">
    <citation type="journal article" date="2019" name="Int. J. Syst. Evol. Microbiol.">
        <title>The Global Catalogue of Microorganisms (GCM) 10K type strain sequencing project: providing services to taxonomists for standard genome sequencing and annotation.</title>
        <authorList>
            <consortium name="The Broad Institute Genomics Platform"/>
            <consortium name="The Broad Institute Genome Sequencing Center for Infectious Disease"/>
            <person name="Wu L."/>
            <person name="Ma J."/>
        </authorList>
    </citation>
    <scope>NUCLEOTIDE SEQUENCE [LARGE SCALE GENOMIC DNA]</scope>
    <source>
        <strain evidence="4">CCM 8479</strain>
    </source>
</reference>
<accession>A0ABW0DHF9</accession>
<evidence type="ECO:0000313" key="4">
    <source>
        <dbReference type="Proteomes" id="UP001596156"/>
    </source>
</evidence>
<dbReference type="Pfam" id="PF00581">
    <property type="entry name" value="Rhodanese"/>
    <property type="match status" value="1"/>
</dbReference>
<dbReference type="CDD" id="cd00158">
    <property type="entry name" value="RHOD"/>
    <property type="match status" value="1"/>
</dbReference>
<proteinExistence type="predicted"/>
<keyword evidence="4" id="KW-1185">Reference proteome</keyword>
<dbReference type="Proteomes" id="UP001596156">
    <property type="component" value="Unassembled WGS sequence"/>
</dbReference>
<feature type="region of interest" description="Disordered" evidence="1">
    <location>
        <begin position="45"/>
        <end position="69"/>
    </location>
</feature>
<feature type="domain" description="Rhodanese" evidence="2">
    <location>
        <begin position="30"/>
        <end position="119"/>
    </location>
</feature>
<evidence type="ECO:0000256" key="1">
    <source>
        <dbReference type="SAM" id="MobiDB-lite"/>
    </source>
</evidence>
<dbReference type="PROSITE" id="PS50206">
    <property type="entry name" value="RHODANESE_3"/>
    <property type="match status" value="1"/>
</dbReference>
<feature type="region of interest" description="Disordered" evidence="1">
    <location>
        <begin position="106"/>
        <end position="128"/>
    </location>
</feature>
<dbReference type="RefSeq" id="WP_344643687.1">
    <property type="nucleotide sequence ID" value="NZ_BAAASS010000005.1"/>
</dbReference>